<protein>
    <submittedName>
        <fullName evidence="1">Uncharacterized protein</fullName>
    </submittedName>
</protein>
<sequence length="58" mass="6614">MSSPWIMSTQTCTVSFFEHSGSPQSWPWMQNGSLEYHFAASNSHSQHRATAMRYLCST</sequence>
<organism evidence="1 2">
    <name type="scientific">Rhododendron molle</name>
    <name type="common">Chinese azalea</name>
    <name type="synonym">Azalea mollis</name>
    <dbReference type="NCBI Taxonomy" id="49168"/>
    <lineage>
        <taxon>Eukaryota</taxon>
        <taxon>Viridiplantae</taxon>
        <taxon>Streptophyta</taxon>
        <taxon>Embryophyta</taxon>
        <taxon>Tracheophyta</taxon>
        <taxon>Spermatophyta</taxon>
        <taxon>Magnoliopsida</taxon>
        <taxon>eudicotyledons</taxon>
        <taxon>Gunneridae</taxon>
        <taxon>Pentapetalae</taxon>
        <taxon>asterids</taxon>
        <taxon>Ericales</taxon>
        <taxon>Ericaceae</taxon>
        <taxon>Ericoideae</taxon>
        <taxon>Rhodoreae</taxon>
        <taxon>Rhododendron</taxon>
    </lineage>
</organism>
<reference evidence="1" key="1">
    <citation type="submission" date="2022-02" db="EMBL/GenBank/DDBJ databases">
        <title>Plant Genome Project.</title>
        <authorList>
            <person name="Zhang R.-G."/>
        </authorList>
    </citation>
    <scope>NUCLEOTIDE SEQUENCE</scope>
    <source>
        <strain evidence="1">AT1</strain>
    </source>
</reference>
<name>A0ACC0N9T4_RHOML</name>
<comment type="caution">
    <text evidence="1">The sequence shown here is derived from an EMBL/GenBank/DDBJ whole genome shotgun (WGS) entry which is preliminary data.</text>
</comment>
<accession>A0ACC0N9T4</accession>
<keyword evidence="2" id="KW-1185">Reference proteome</keyword>
<evidence type="ECO:0000313" key="1">
    <source>
        <dbReference type="EMBL" id="KAI8549564.1"/>
    </source>
</evidence>
<evidence type="ECO:0000313" key="2">
    <source>
        <dbReference type="Proteomes" id="UP001062846"/>
    </source>
</evidence>
<dbReference type="EMBL" id="CM046393">
    <property type="protein sequence ID" value="KAI8549564.1"/>
    <property type="molecule type" value="Genomic_DNA"/>
</dbReference>
<proteinExistence type="predicted"/>
<dbReference type="Proteomes" id="UP001062846">
    <property type="component" value="Chromosome 6"/>
</dbReference>
<gene>
    <name evidence="1" type="ORF">RHMOL_Rhmol06G0034700</name>
</gene>